<dbReference type="AlphaFoldDB" id="A0A0A8YHZ2"/>
<organism evidence="1">
    <name type="scientific">Arundo donax</name>
    <name type="common">Giant reed</name>
    <name type="synonym">Donax arundinaceus</name>
    <dbReference type="NCBI Taxonomy" id="35708"/>
    <lineage>
        <taxon>Eukaryota</taxon>
        <taxon>Viridiplantae</taxon>
        <taxon>Streptophyta</taxon>
        <taxon>Embryophyta</taxon>
        <taxon>Tracheophyta</taxon>
        <taxon>Spermatophyta</taxon>
        <taxon>Magnoliopsida</taxon>
        <taxon>Liliopsida</taxon>
        <taxon>Poales</taxon>
        <taxon>Poaceae</taxon>
        <taxon>PACMAD clade</taxon>
        <taxon>Arundinoideae</taxon>
        <taxon>Arundineae</taxon>
        <taxon>Arundo</taxon>
    </lineage>
</organism>
<reference evidence="1" key="1">
    <citation type="submission" date="2014-09" db="EMBL/GenBank/DDBJ databases">
        <authorList>
            <person name="Magalhaes I.L.F."/>
            <person name="Oliveira U."/>
            <person name="Santos F.R."/>
            <person name="Vidigal T.H.D.A."/>
            <person name="Brescovit A.D."/>
            <person name="Santos A.J."/>
        </authorList>
    </citation>
    <scope>NUCLEOTIDE SEQUENCE</scope>
    <source>
        <tissue evidence="1">Shoot tissue taken approximately 20 cm above the soil surface</tissue>
    </source>
</reference>
<protein>
    <submittedName>
        <fullName evidence="1">Uncharacterized protein</fullName>
    </submittedName>
</protein>
<sequence length="54" mass="6254">MDAKCHHIPRALNYIADSLARNVQSLRSDNVIFNCSIFNHQGHCPFKEKLCNWP</sequence>
<accession>A0A0A8YHZ2</accession>
<evidence type="ECO:0000313" key="1">
    <source>
        <dbReference type="EMBL" id="JAD22462.1"/>
    </source>
</evidence>
<dbReference type="EMBL" id="GBRH01275433">
    <property type="protein sequence ID" value="JAD22462.1"/>
    <property type="molecule type" value="Transcribed_RNA"/>
</dbReference>
<name>A0A0A8YHZ2_ARUDO</name>
<reference evidence="1" key="2">
    <citation type="journal article" date="2015" name="Data Brief">
        <title>Shoot transcriptome of the giant reed, Arundo donax.</title>
        <authorList>
            <person name="Barrero R.A."/>
            <person name="Guerrero F.D."/>
            <person name="Moolhuijzen P."/>
            <person name="Goolsby J.A."/>
            <person name="Tidwell J."/>
            <person name="Bellgard S.E."/>
            <person name="Bellgard M.I."/>
        </authorList>
    </citation>
    <scope>NUCLEOTIDE SEQUENCE</scope>
    <source>
        <tissue evidence="1">Shoot tissue taken approximately 20 cm above the soil surface</tissue>
    </source>
</reference>
<proteinExistence type="predicted"/>